<evidence type="ECO:0000313" key="2">
    <source>
        <dbReference type="Proteomes" id="UP000265520"/>
    </source>
</evidence>
<keyword evidence="2" id="KW-1185">Reference proteome</keyword>
<dbReference type="EMBL" id="LXQA010509495">
    <property type="protein sequence ID" value="MCI56258.1"/>
    <property type="molecule type" value="Genomic_DNA"/>
</dbReference>
<name>A0A392T5B4_9FABA</name>
<dbReference type="Proteomes" id="UP000265520">
    <property type="component" value="Unassembled WGS sequence"/>
</dbReference>
<protein>
    <submittedName>
        <fullName evidence="1">Uncharacterized protein</fullName>
    </submittedName>
</protein>
<proteinExistence type="predicted"/>
<organism evidence="1 2">
    <name type="scientific">Trifolium medium</name>
    <dbReference type="NCBI Taxonomy" id="97028"/>
    <lineage>
        <taxon>Eukaryota</taxon>
        <taxon>Viridiplantae</taxon>
        <taxon>Streptophyta</taxon>
        <taxon>Embryophyta</taxon>
        <taxon>Tracheophyta</taxon>
        <taxon>Spermatophyta</taxon>
        <taxon>Magnoliopsida</taxon>
        <taxon>eudicotyledons</taxon>
        <taxon>Gunneridae</taxon>
        <taxon>Pentapetalae</taxon>
        <taxon>rosids</taxon>
        <taxon>fabids</taxon>
        <taxon>Fabales</taxon>
        <taxon>Fabaceae</taxon>
        <taxon>Papilionoideae</taxon>
        <taxon>50 kb inversion clade</taxon>
        <taxon>NPAAA clade</taxon>
        <taxon>Hologalegina</taxon>
        <taxon>IRL clade</taxon>
        <taxon>Trifolieae</taxon>
        <taxon>Trifolium</taxon>
    </lineage>
</organism>
<feature type="non-terminal residue" evidence="1">
    <location>
        <position position="15"/>
    </location>
</feature>
<reference evidence="1 2" key="1">
    <citation type="journal article" date="2018" name="Front. Plant Sci.">
        <title>Red Clover (Trifolium pratense) and Zigzag Clover (T. medium) - A Picture of Genomic Similarities and Differences.</title>
        <authorList>
            <person name="Dluhosova J."/>
            <person name="Istvanek J."/>
            <person name="Nedelnik J."/>
            <person name="Repkova J."/>
        </authorList>
    </citation>
    <scope>NUCLEOTIDE SEQUENCE [LARGE SCALE GENOMIC DNA]</scope>
    <source>
        <strain evidence="2">cv. 10/8</strain>
        <tissue evidence="1">Leaf</tissue>
    </source>
</reference>
<evidence type="ECO:0000313" key="1">
    <source>
        <dbReference type="EMBL" id="MCI56258.1"/>
    </source>
</evidence>
<comment type="caution">
    <text evidence="1">The sequence shown here is derived from an EMBL/GenBank/DDBJ whole genome shotgun (WGS) entry which is preliminary data.</text>
</comment>
<sequence length="15" mass="1490">MAALSSASQAEAKPK</sequence>
<accession>A0A392T5B4</accession>